<dbReference type="InterPro" id="IPR025587">
    <property type="entry name" value="DUF4351"/>
</dbReference>
<feature type="domain" description="DUF4351" evidence="1">
    <location>
        <begin position="106"/>
        <end position="159"/>
    </location>
</feature>
<dbReference type="Pfam" id="PF14261">
    <property type="entry name" value="DUF4351"/>
    <property type="match status" value="1"/>
</dbReference>
<proteinExistence type="predicted"/>
<sequence length="164" mass="18586">MLWCLRHARHPEDLVARLSAWTEVVREVRLAPGGAAALSRVWRYILNIADPARPRELLERLLLSAGPEAKEEIVTIADYLREQGRLAGEREGRLAGEREGRLAGEREGRLEGQRSTLLKLLRLRFGELPAQVVARVRAADAARLERWTERVLSSPTLDDVLLER</sequence>
<evidence type="ECO:0000313" key="3">
    <source>
        <dbReference type="Proteomes" id="UP000295781"/>
    </source>
</evidence>
<dbReference type="PANTHER" id="PTHR35586">
    <property type="entry name" value="SLL1691 PROTEIN"/>
    <property type="match status" value="1"/>
</dbReference>
<organism evidence="2 3">
    <name type="scientific">Sorangium cellulosum</name>
    <name type="common">Polyangium cellulosum</name>
    <dbReference type="NCBI Taxonomy" id="56"/>
    <lineage>
        <taxon>Bacteria</taxon>
        <taxon>Pseudomonadati</taxon>
        <taxon>Myxococcota</taxon>
        <taxon>Polyangia</taxon>
        <taxon>Polyangiales</taxon>
        <taxon>Polyangiaceae</taxon>
        <taxon>Sorangium</taxon>
    </lineage>
</organism>
<accession>A0A4V0NEJ4</accession>
<name>A0A4V0NEJ4_SORCE</name>
<gene>
    <name evidence="2" type="ORF">SOCEGT47_069430</name>
</gene>
<protein>
    <recommendedName>
        <fullName evidence="1">DUF4351 domain-containing protein</fullName>
    </recommendedName>
</protein>
<dbReference type="RefSeq" id="WP_242515498.1">
    <property type="nucleotide sequence ID" value="NZ_CP012670.1"/>
</dbReference>
<evidence type="ECO:0000259" key="1">
    <source>
        <dbReference type="Pfam" id="PF14261"/>
    </source>
</evidence>
<dbReference type="Proteomes" id="UP000295781">
    <property type="component" value="Chromosome"/>
</dbReference>
<dbReference type="AlphaFoldDB" id="A0A4V0NEJ4"/>
<dbReference type="PANTHER" id="PTHR35586:SF1">
    <property type="entry name" value="SLL1691 PROTEIN"/>
    <property type="match status" value="1"/>
</dbReference>
<reference evidence="2 3" key="1">
    <citation type="submission" date="2015-09" db="EMBL/GenBank/DDBJ databases">
        <title>Sorangium comparison.</title>
        <authorList>
            <person name="Zaburannyi N."/>
            <person name="Bunk B."/>
            <person name="Overmann J."/>
            <person name="Mueller R."/>
        </authorList>
    </citation>
    <scope>NUCLEOTIDE SEQUENCE [LARGE SCALE GENOMIC DNA]</scope>
    <source>
        <strain evidence="2 3">So ceGT47</strain>
    </source>
</reference>
<dbReference type="EMBL" id="CP012670">
    <property type="protein sequence ID" value="AUX26382.1"/>
    <property type="molecule type" value="Genomic_DNA"/>
</dbReference>
<evidence type="ECO:0000313" key="2">
    <source>
        <dbReference type="EMBL" id="AUX26382.1"/>
    </source>
</evidence>